<feature type="transmembrane region" description="Helical" evidence="6">
    <location>
        <begin position="462"/>
        <end position="481"/>
    </location>
</feature>
<dbReference type="InterPro" id="IPR050482">
    <property type="entry name" value="Sensor_HK_TwoCompSys"/>
</dbReference>
<evidence type="ECO:0000256" key="4">
    <source>
        <dbReference type="SAM" id="Coils"/>
    </source>
</evidence>
<dbReference type="EMBL" id="CP021121">
    <property type="protein sequence ID" value="ARQ69504.1"/>
    <property type="molecule type" value="Genomic_DNA"/>
</dbReference>
<evidence type="ECO:0000256" key="1">
    <source>
        <dbReference type="ARBA" id="ARBA00022679"/>
    </source>
</evidence>
<dbReference type="KEGG" id="smao:CAG99_12075"/>
<dbReference type="CDD" id="cd16917">
    <property type="entry name" value="HATPase_UhpB-NarQ-NarX-like"/>
    <property type="match status" value="1"/>
</dbReference>
<dbReference type="GO" id="GO:0000160">
    <property type="term" value="P:phosphorelay signal transduction system"/>
    <property type="evidence" value="ECO:0007669"/>
    <property type="project" value="UniProtKB-KW"/>
</dbReference>
<feature type="compositionally biased region" description="Low complexity" evidence="5">
    <location>
        <begin position="251"/>
        <end position="264"/>
    </location>
</feature>
<feature type="transmembrane region" description="Helical" evidence="6">
    <location>
        <begin position="541"/>
        <end position="561"/>
    </location>
</feature>
<evidence type="ECO:0000313" key="9">
    <source>
        <dbReference type="Proteomes" id="UP000194218"/>
    </source>
</evidence>
<evidence type="ECO:0000256" key="2">
    <source>
        <dbReference type="ARBA" id="ARBA00022777"/>
    </source>
</evidence>
<keyword evidence="9" id="KW-1185">Reference proteome</keyword>
<accession>A0A1W7CXH8</accession>
<sequence length="786" mass="81456">MTTPTVSAARGPAEREFTAFAHRFALHGRTVVLALCSVPAVLAMPADDMPVTAAVCLAVLAWCGVRLSPAAALRPRAATVCDLAVMTGMCLSRPLVVPESQTAYDGTWIVVAISFLAVSYQLTHPPLTGAFAAVLLGAADLAGAALADPDGWTRAVPVVGWVLMEAALARVLFVVVLRESRAADAALRAAAAARRDLEVAEARRAAEREHLAVLHDTASATLLMASLPGSGVRPGALRAQAARDLDRLLAARDGGAPDGTDGTGEASGAETADVAAELMAELAAHPALDVTAAFADDLGSAPRAAVTSLRDSVGEALRNVVRHAGVTEARLAAERSRGVLTVTVSDLGAGFDPADVPAHRQGLKLSVAGRMAAAGGSADIASRRGQGTTVRLTWPDETAGARAGDAAEGGGDEAAGRFPAVERHLFRGLRHAGLVILTVIHFGLALPALLGSLSGYRHPPLQVAAFCVLTGVLIVTAAYLLRGRPWPARWPAPALGAVLAASVAATSQLPADDFLRTPHWSFLEAGWFGVVLLGHRGFRAVGAFIAGHLALMVGLLYVAGAPSRPEAAGMALSALAVCGFQVAVVLGLGLLRDRTDAIAAAARDRESLRIRATAALHIHADQRERYRALQATVLPLLGALARGTADPEDPAVRRACAREATRLRRLFAESDYAGDQLIHELRACIDVAERAGVTVSLAVRGEPLHLPQEVRRALTDPVIAALAAARHTARATVVRAPGQVRVGVVIDVPDAPALPAARAEHDAPDGVRVRRVSGDGRLFVEAACAA</sequence>
<feature type="coiled-coil region" evidence="4">
    <location>
        <begin position="183"/>
        <end position="210"/>
    </location>
</feature>
<reference evidence="8 9" key="1">
    <citation type="submission" date="2017-05" db="EMBL/GenBank/DDBJ databases">
        <title>Complete genome sequence of Streptomyces sp. SCSIO 03032 revealed the diverse biosynthetic pathways for its bioactive secondary metabolites.</title>
        <authorList>
            <person name="Ma L."/>
            <person name="Zhu Y."/>
            <person name="Zhang W."/>
            <person name="Zhang G."/>
            <person name="Tian X."/>
            <person name="Zhang S."/>
            <person name="Zhang C."/>
        </authorList>
    </citation>
    <scope>NUCLEOTIDE SEQUENCE [LARGE SCALE GENOMIC DNA]</scope>
    <source>
        <strain evidence="8 9">SCSIO 03032</strain>
    </source>
</reference>
<name>A0A1W7CXH8_9ACTN</name>
<dbReference type="InterPro" id="IPR036890">
    <property type="entry name" value="HATPase_C_sf"/>
</dbReference>
<protein>
    <recommendedName>
        <fullName evidence="7">Histidine kinase/HSP90-like ATPase domain-containing protein</fullName>
    </recommendedName>
</protein>
<feature type="domain" description="Histidine kinase/HSP90-like ATPase" evidence="7">
    <location>
        <begin position="308"/>
        <end position="397"/>
    </location>
</feature>
<organism evidence="8 9">
    <name type="scientific">Streptomyces marincola</name>
    <dbReference type="NCBI Taxonomy" id="2878388"/>
    <lineage>
        <taxon>Bacteria</taxon>
        <taxon>Bacillati</taxon>
        <taxon>Actinomycetota</taxon>
        <taxon>Actinomycetes</taxon>
        <taxon>Kitasatosporales</taxon>
        <taxon>Streptomycetaceae</taxon>
        <taxon>Streptomyces</taxon>
    </lineage>
</organism>
<keyword evidence="4" id="KW-0175">Coiled coil</keyword>
<feature type="transmembrane region" description="Helical" evidence="6">
    <location>
        <begin position="158"/>
        <end position="177"/>
    </location>
</feature>
<keyword evidence="1" id="KW-0808">Transferase</keyword>
<proteinExistence type="predicted"/>
<dbReference type="Pfam" id="PF02518">
    <property type="entry name" value="HATPase_c"/>
    <property type="match status" value="1"/>
</dbReference>
<dbReference type="SUPFAM" id="SSF55874">
    <property type="entry name" value="ATPase domain of HSP90 chaperone/DNA topoisomerase II/histidine kinase"/>
    <property type="match status" value="1"/>
</dbReference>
<dbReference type="GO" id="GO:0016301">
    <property type="term" value="F:kinase activity"/>
    <property type="evidence" value="ECO:0007669"/>
    <property type="project" value="UniProtKB-KW"/>
</dbReference>
<feature type="transmembrane region" description="Helical" evidence="6">
    <location>
        <begin position="567"/>
        <end position="591"/>
    </location>
</feature>
<dbReference type="Gene3D" id="3.30.565.10">
    <property type="entry name" value="Histidine kinase-like ATPase, C-terminal domain"/>
    <property type="match status" value="1"/>
</dbReference>
<dbReference type="InterPro" id="IPR003594">
    <property type="entry name" value="HATPase_dom"/>
</dbReference>
<evidence type="ECO:0000256" key="5">
    <source>
        <dbReference type="SAM" id="MobiDB-lite"/>
    </source>
</evidence>
<keyword evidence="3" id="KW-0902">Two-component regulatory system</keyword>
<dbReference type="OrthoDB" id="5125370at2"/>
<dbReference type="PANTHER" id="PTHR24421">
    <property type="entry name" value="NITRATE/NITRITE SENSOR PROTEIN NARX-RELATED"/>
    <property type="match status" value="1"/>
</dbReference>
<dbReference type="Proteomes" id="UP000194218">
    <property type="component" value="Chromosome"/>
</dbReference>
<keyword evidence="6" id="KW-0472">Membrane</keyword>
<evidence type="ECO:0000259" key="7">
    <source>
        <dbReference type="Pfam" id="PF02518"/>
    </source>
</evidence>
<gene>
    <name evidence="8" type="ORF">CAG99_12075</name>
</gene>
<evidence type="ECO:0000256" key="6">
    <source>
        <dbReference type="SAM" id="Phobius"/>
    </source>
</evidence>
<keyword evidence="2" id="KW-0418">Kinase</keyword>
<dbReference type="RefSeq" id="WP_107485799.1">
    <property type="nucleotide sequence ID" value="NZ_CP021121.1"/>
</dbReference>
<dbReference type="AlphaFoldDB" id="A0A1W7CXH8"/>
<evidence type="ECO:0000313" key="8">
    <source>
        <dbReference type="EMBL" id="ARQ69504.1"/>
    </source>
</evidence>
<keyword evidence="6" id="KW-1133">Transmembrane helix</keyword>
<evidence type="ECO:0000256" key="3">
    <source>
        <dbReference type="ARBA" id="ARBA00023012"/>
    </source>
</evidence>
<feature type="region of interest" description="Disordered" evidence="5">
    <location>
        <begin position="251"/>
        <end position="270"/>
    </location>
</feature>
<feature type="transmembrane region" description="Helical" evidence="6">
    <location>
        <begin position="432"/>
        <end position="450"/>
    </location>
</feature>
<keyword evidence="6" id="KW-0812">Transmembrane</keyword>